<comment type="caution">
    <text evidence="1">The sequence shown here is derived from an EMBL/GenBank/DDBJ whole genome shotgun (WGS) entry which is preliminary data.</text>
</comment>
<protein>
    <submittedName>
        <fullName evidence="1">Uncharacterized protein</fullName>
    </submittedName>
</protein>
<dbReference type="EMBL" id="SNRW01000307">
    <property type="protein sequence ID" value="KAA6401957.1"/>
    <property type="molecule type" value="Genomic_DNA"/>
</dbReference>
<accession>A0A5J4X3Q8</accession>
<dbReference type="AlphaFoldDB" id="A0A5J4X3Q8"/>
<name>A0A5J4X3Q8_9EUKA</name>
<evidence type="ECO:0000313" key="1">
    <source>
        <dbReference type="EMBL" id="KAA6401957.1"/>
    </source>
</evidence>
<dbReference type="Proteomes" id="UP000324800">
    <property type="component" value="Unassembled WGS sequence"/>
</dbReference>
<evidence type="ECO:0000313" key="2">
    <source>
        <dbReference type="Proteomes" id="UP000324800"/>
    </source>
</evidence>
<proteinExistence type="predicted"/>
<sequence>MFIHFYVDEQDQTELVNVGYGRVMSFSICTAGGVAEEQDAEIFIELDHFQFFLRQLHEGKTNDQQPSFQPLPLLVRRTEEQIEEEGAIEELEAQMENRGFYLSSIRKWANRAKAKTLNHFIHRK</sequence>
<gene>
    <name evidence="1" type="ORF">EZS28_002522</name>
</gene>
<reference evidence="1 2" key="1">
    <citation type="submission" date="2019-03" db="EMBL/GenBank/DDBJ databases">
        <title>Single cell metagenomics reveals metabolic interactions within the superorganism composed of flagellate Streblomastix strix and complex community of Bacteroidetes bacteria on its surface.</title>
        <authorList>
            <person name="Treitli S.C."/>
            <person name="Kolisko M."/>
            <person name="Husnik F."/>
            <person name="Keeling P."/>
            <person name="Hampl V."/>
        </authorList>
    </citation>
    <scope>NUCLEOTIDE SEQUENCE [LARGE SCALE GENOMIC DNA]</scope>
    <source>
        <strain evidence="1">ST1C</strain>
    </source>
</reference>
<organism evidence="1 2">
    <name type="scientific">Streblomastix strix</name>
    <dbReference type="NCBI Taxonomy" id="222440"/>
    <lineage>
        <taxon>Eukaryota</taxon>
        <taxon>Metamonada</taxon>
        <taxon>Preaxostyla</taxon>
        <taxon>Oxymonadida</taxon>
        <taxon>Streblomastigidae</taxon>
        <taxon>Streblomastix</taxon>
    </lineage>
</organism>